<gene>
    <name evidence="1" type="ORF">DIABBA_LOCUS5949</name>
</gene>
<evidence type="ECO:0000313" key="1">
    <source>
        <dbReference type="EMBL" id="CAG9832472.1"/>
    </source>
</evidence>
<dbReference type="OrthoDB" id="6753578at2759"/>
<proteinExistence type="predicted"/>
<sequence>MLRNSGNEYLTKRGIIKNRKKFENIDCGCPKKCLTLLTEDERKEIFESFWNLKNYDLQNSYLYVLVQKSAVKRKRPLNSSRAGKNFHFKYFVKSSNETRSVCKKYFLKTFQISDGRLYRCLSKDDVFQCTDKRGTTSSRKLDDSDIVAHIESFPSYQSHYTRKNNPCRKYLNPGLTIRKMYDLYKEKCDINMTEPKKLKYYNKVFNTKFNLHFKMPHQDTCKTCDDLNLKIQGAGDENARKGFEIQREVHQRKAEAARESLKNDSKRTNEAYILTFDLQKALPFPKLSTSVAYYKRNLYVYNFGIHCFNDDVGYMFVWYEIEGGKGSQDISPCLVKLLKTHAATQNHVIMYSDSCTGQNRNIKMALSLLKLVQEPILSINTIDHKFLVSGHSFLPNDGEFGVIETASRHQQQIFSADQWIDIIKYAKRKQPHFCVTKMKTCDFFSTVTLENSITNRKKTTCGYEFSWLNIRWIRFERNHPLQFKFKETLNPDTPSYVVDLTKKKQGPEVQLNNIIQMPLYTSKLFHEGEAAYAVKRFTGLYTGPYFDPTTTTNITTQLGTHAYIPCKIKQLGNKSVSWIRRRDAHILTVDRDKFTGDWRRRHNAELVTLYGIENIVRHIKANRIRWVGHVSRSEDDRVLKAVLFERPDGRRSVDRPRKRWKDDVEADLSKIRIQQ</sequence>
<dbReference type="PANTHER" id="PTHR10773">
    <property type="entry name" value="DNA-DIRECTED RNA POLYMERASES I, II, AND III SUBUNIT RPABC2"/>
    <property type="match status" value="1"/>
</dbReference>
<dbReference type="PANTHER" id="PTHR10773:SF19">
    <property type="match status" value="1"/>
</dbReference>
<accession>A0A9N9XBB4</accession>
<organism evidence="1 2">
    <name type="scientific">Diabrotica balteata</name>
    <name type="common">Banded cucumber beetle</name>
    <dbReference type="NCBI Taxonomy" id="107213"/>
    <lineage>
        <taxon>Eukaryota</taxon>
        <taxon>Metazoa</taxon>
        <taxon>Ecdysozoa</taxon>
        <taxon>Arthropoda</taxon>
        <taxon>Hexapoda</taxon>
        <taxon>Insecta</taxon>
        <taxon>Pterygota</taxon>
        <taxon>Neoptera</taxon>
        <taxon>Endopterygota</taxon>
        <taxon>Coleoptera</taxon>
        <taxon>Polyphaga</taxon>
        <taxon>Cucujiformia</taxon>
        <taxon>Chrysomeloidea</taxon>
        <taxon>Chrysomelidae</taxon>
        <taxon>Galerucinae</taxon>
        <taxon>Diabroticina</taxon>
        <taxon>Diabroticites</taxon>
        <taxon>Diabrotica</taxon>
    </lineage>
</organism>
<evidence type="ECO:0000313" key="2">
    <source>
        <dbReference type="Proteomes" id="UP001153709"/>
    </source>
</evidence>
<protein>
    <submittedName>
        <fullName evidence="1">Uncharacterized protein</fullName>
    </submittedName>
</protein>
<keyword evidence="2" id="KW-1185">Reference proteome</keyword>
<name>A0A9N9XBB4_DIABA</name>
<dbReference type="Gene3D" id="2.60.40.10">
    <property type="entry name" value="Immunoglobulins"/>
    <property type="match status" value="1"/>
</dbReference>
<dbReference type="InterPro" id="IPR013783">
    <property type="entry name" value="Ig-like_fold"/>
</dbReference>
<reference evidence="1" key="1">
    <citation type="submission" date="2022-01" db="EMBL/GenBank/DDBJ databases">
        <authorList>
            <person name="King R."/>
        </authorList>
    </citation>
    <scope>NUCLEOTIDE SEQUENCE</scope>
</reference>
<dbReference type="Proteomes" id="UP001153709">
    <property type="component" value="Chromosome 3"/>
</dbReference>
<dbReference type="EMBL" id="OU898278">
    <property type="protein sequence ID" value="CAG9832472.1"/>
    <property type="molecule type" value="Genomic_DNA"/>
</dbReference>
<dbReference type="AlphaFoldDB" id="A0A9N9XBB4"/>